<dbReference type="Proteomes" id="UP000275078">
    <property type="component" value="Unassembled WGS sequence"/>
</dbReference>
<name>A0A3N4HY50_ASCIM</name>
<dbReference type="PIRSF" id="PIRSF037235">
    <property type="entry name" value="VPS13_fungi"/>
    <property type="match status" value="1"/>
</dbReference>
<keyword evidence="2 4" id="KW-0813">Transport</keyword>
<dbReference type="Pfam" id="PF25036">
    <property type="entry name" value="VPS13_VAB"/>
    <property type="match status" value="1"/>
</dbReference>
<keyword evidence="4" id="KW-0333">Golgi apparatus</keyword>
<dbReference type="GO" id="GO:0006623">
    <property type="term" value="P:protein targeting to vacuole"/>
    <property type="evidence" value="ECO:0007669"/>
    <property type="project" value="TreeGrafter"/>
</dbReference>
<dbReference type="InterPro" id="IPR056748">
    <property type="entry name" value="VPS13-like_C"/>
</dbReference>
<feature type="domain" description="Chorein N-terminal" evidence="6">
    <location>
        <begin position="1"/>
        <end position="883"/>
    </location>
</feature>
<dbReference type="InterPro" id="IPR009543">
    <property type="entry name" value="VPS13_VAB"/>
</dbReference>
<evidence type="ECO:0000259" key="6">
    <source>
        <dbReference type="Pfam" id="PF12624"/>
    </source>
</evidence>
<feature type="domain" description="VPS13-like middle region" evidence="7">
    <location>
        <begin position="1164"/>
        <end position="1916"/>
    </location>
</feature>
<dbReference type="InterPro" id="IPR026847">
    <property type="entry name" value="VPS13"/>
</dbReference>
<dbReference type="STRING" id="1160509.A0A3N4HY50"/>
<feature type="domain" description="Vacuolar protein sorting-associated protein 13 VPS13 adaptor binding" evidence="8">
    <location>
        <begin position="1975"/>
        <end position="2558"/>
    </location>
</feature>
<dbReference type="InterPro" id="IPR026854">
    <property type="entry name" value="VPS13_N"/>
</dbReference>
<dbReference type="GO" id="GO:0045324">
    <property type="term" value="P:late endosome to vacuole transport"/>
    <property type="evidence" value="ECO:0007669"/>
    <property type="project" value="UniProtKB-UniRule"/>
</dbReference>
<keyword evidence="11" id="KW-1185">Reference proteome</keyword>
<sequence length="3208" mass="359747">MLEGLVATLLNRFLGIYIQNFDPKQLNIGIWSGDVTLKDLELRKDALDQMKLPINVVQGHLGQLTLQIPWSGLKNKPVKIIIEDVFLLAGPKSDSEYDEEEEIRRQVRIKLEKLNSAELLKEKTSAGMSQEEQQKNQSFTESLVTKIVDNLQVTVRNIHIRYEDSLSTPGHPFALGFTLEEFSAISTDENWKPSFISGHVKNTHKLARLGALAVYWNTDAKLMSNGEVNEETLQAFKELIATSDNTQDGHQFILKPVSGVGKIEMDKTGQTDVPHIKANLDFEEIGFIIDEDQYRDALMMIDLFHFYIRHQQYKKYQPKGVRPKEDPRAWLKFATDCVLNQVHEKNRKWSWDYFRERRDDRKRYIELFKKTKHPDEPLTPEEHTEYDALEVKLSYEDLRFYRSLARSELRKEKATIKKKPEQQPQQKQGWVSWMWGSQPQHQEEQTEDDTVMTEEQKKELYDAIDWDERKALEESIDVPRDTVKALIEASLKTGSFTLRRDPHGDCNDILSILFDNFTSKIAKRPDSFLAEISLGALRVYDGTTEGTLFPQIVKIKKPQDTMKPVRIEEVDEVDEFEDIKEESAEGDEPFFQASFEQNPLDGSADSAVTVKMRSMEIIYNPSFVEGAYRFFKPPERHMESINALIESASATVEGIRQQTRAGLEFALEEHKTINAKLDLQAPLIIIPESCTKKVTNCLVLDAGHISMSSELVSKEDIKEIQSKQSKTYTDEDYEQLENLMYDKFKLQLQSTQVLIGPSIEETLKQIEANNDDKHLHIVDRINIDFLVQVSILPKAPNLTKFKISGHLPVLQASLSDLKYKTLMRLIDVAIPNFDDDEKEEVAASIKEAIHRPHPLIRGETGASNHDDLVIDEDESDAETEVGEGQKSKTAKPSPIQRIFELNFTVDKLQGTLYKARDGGRKDKELAALIAENFSLEFYLRPYDMAANVVLKSLSVEDLIEANPLPEFKRIVSSLSPTDENGSPLVKVAYIKVKPESPEFATVHNSIETHVDVKISTINVVVTRKTVLTLLDFVMTTFTNPDGNNQNTIEDSESSDGSEDGQQQQNSGEKIQVDIALESIKLILNHDGIRLATLNLSSANVGVLVLPSTLKLSSRIADFTLIDDINQGADVETSLRQLISVQGGSELAEFRYETFDPSEKNFPGYNSSVYLRSGSIKVNFIEEPFRKIIDFAVKFGQMQALFNAARQAALNQANQIQERADQMHFDILVSTPIVVFHRSTPTAGREKDIMTAYLGELYAKNEFTKINIGGTEITGNNIKTGIRRTRITSEFHYGPGPDDVEELELLNKLDLGASIMYTEHEQNKGKRPDVEIRSNMSNINVKMTQCQYNFLIDLATSLPGAFVTETDSDLDVVDDLPTITVPAKIAVKGEAEKRESDNAADAAKSTTMNPEIEGDAETWTSLDLSFDVPTIGLTLLKSSHDRAVRDIEGASLSYAYLNSTNVKLRMLNNGALEAELLIESFNINDNRKKGTNQFRKVMSSTNSDASQFMATVTINGGDERHLMVISTVDSPRIIFSLDYVFELQSFFMPEGAGEISDLELALEESDVGTELAIRTPTGAAQSSKSVPPESTTSSTGSGGNQPQQQSAMTFAFRANIVDAQIILIADPSNPASEAIVLNTKQVLLSQQNSITLQVSNVGMYLCRMDHFDTSRLRILDDFNINGCVNTNNGKNTELTSINVEVDPLVLRVSLRDILLAMQIATKATEMTQGNQQSGDKHEGEHHPDKIDEIVTGGSSRTSTRAADNRRTLKSGPRTTRTKSTSRPTANRKPSAMSRAIGIVKREELTIKVLGVRMVLIGDQYELPLLDCSVKEFVGEVKDWSGAMTAETNLSLLVNIYNFSKSAWEPLIEPWQLGLHMSRSTNPDKMTFDIVSRKMLELTISTQSIALASRAMQYMQNSSDDVLTKPRGGESPYTIKNQTGFDLSIWAAGADEDSDAGAEGMAIRLADGEEAPWRFEDWEKMRENLSPEGNSGVLGIKLEGSIYQPIQHVSVTEEGETLYKLEPSRDGVDNRVLCEVKLGEDSVKHIIFRSPLVVENHTQLPVEMAILDTETRRIGKIYKIAPGESQPPPIEAAYRNAILVRPDQGFGYTWSQDRLDWQDLLRRQSRCITCRSDSNSNQQLPPFYFQTHATVPKHPLARHYPYMRIKLFAPIEIQNLLPHDFKLRVFDKATGKDWTNFLRRGGLSPVHVVELSRLLLLSIAVQPDPGLGQETEGWGASEFAIINSPNTEFTRETTLAMRDRRGVTLNLKLHFFPIPDSGGAFRVSVYAPYIILNKTGLDLNVKSKANMNALRSPAVDLKSSKPGEKAFPQMFSYSNDERSNRAVLRVEGAPWSKPQSFEAIGSKAEAVLNSTNKDSQIHIGISVDEGEGKYKLSKVVTLSPRFVVKSTLSEPLLVCQPEGGEAKELAPNALLPLRTWRTSGRQQLQLRFAGGNHNWTSPFNVGDLGSVHVKIQKAGQSQELLKVEVSQEKATLFIKISRETKSWPFTLRNESDQELIFCQANPTSEWEDDEDNDVPGYRPIRYRLPGRSIMRYAWDYPAAKRKELTLSCNSRERHVKLTEIGNMVPWKIPTPNGLAVIDINVIADGPTQTLVLSNYKASTSLYKPKENASRASMDSPSRESFVVQDEDSGTTFSARLSLAGIGISLINKQPKELAYITFRNLDLTYSESSLYQTLKVLVKWIQIDNQLYGGIFPIVLYPSVVPKTGKEMDVHPSFHASVTRVKDDRYGVLYVKFATLLLQQMTVELDEDFIFALLDFANIPGASWTVPPEDRLYDDTMDIEEPKVDTSGQDVYFEFFNIQPMQLDISFMRTDVVNVEDKVWGAKNPIMFLINILTMAVGNVNDAPIRFNALMLENTRVTLPLLASHIQNHYSSRFLQQIHKVLGSADFLGNPVGLFNNISSGVLDIFYEPYQGFIMTDRPQDLGIGIAKGATSFVKKSVFGVSDSISKFTGSISKGLTAATLDKQFQDRRRMSRNRNRPKHALYGVTQGATSFAGSVASGLEGLVRKPVEGADREGALGFFKGIGKGVVGLGTKPVIGIFDLASNVSEGIRNTTTVFDQEGLERVRLTRYIGIDGVVRPYSQREALGQFWLKQLDNGKHFNEEYVAHMELQEQGVVVMVTYSRIMLIRAKKLYCEWDVPFKNLKTVVKERTGITLNKTGPFIPVGDEEALNFLFKAIRTAAQRYNNEVTAG</sequence>
<evidence type="ECO:0000259" key="9">
    <source>
        <dbReference type="Pfam" id="PF25037"/>
    </source>
</evidence>
<evidence type="ECO:0000259" key="8">
    <source>
        <dbReference type="Pfam" id="PF25036"/>
    </source>
</evidence>
<feature type="compositionally biased region" description="Acidic residues" evidence="5">
    <location>
        <begin position="1049"/>
        <end position="1058"/>
    </location>
</feature>
<dbReference type="GO" id="GO:0006869">
    <property type="term" value="P:lipid transport"/>
    <property type="evidence" value="ECO:0007669"/>
    <property type="project" value="UniProtKB-KW"/>
</dbReference>
<feature type="compositionally biased region" description="Basic and acidic residues" evidence="5">
    <location>
        <begin position="1733"/>
        <end position="1747"/>
    </location>
</feature>
<evidence type="ECO:0000256" key="5">
    <source>
        <dbReference type="SAM" id="MobiDB-lite"/>
    </source>
</evidence>
<feature type="region of interest" description="Disordered" evidence="5">
    <location>
        <begin position="1041"/>
        <end position="1068"/>
    </location>
</feature>
<feature type="compositionally biased region" description="Low complexity" evidence="5">
    <location>
        <begin position="1768"/>
        <end position="1783"/>
    </location>
</feature>
<feature type="compositionally biased region" description="Polar residues" evidence="5">
    <location>
        <begin position="1751"/>
        <end position="1760"/>
    </location>
</feature>
<dbReference type="GO" id="GO:0045053">
    <property type="term" value="P:protein retention in Golgi apparatus"/>
    <property type="evidence" value="ECO:0007669"/>
    <property type="project" value="UniProtKB-UniRule"/>
</dbReference>
<dbReference type="OrthoDB" id="428159at2759"/>
<comment type="similarity">
    <text evidence="1 4">Belongs to the VPS13 family.</text>
</comment>
<dbReference type="Pfam" id="PF25033">
    <property type="entry name" value="VPS13_M"/>
    <property type="match status" value="1"/>
</dbReference>
<evidence type="ECO:0000256" key="3">
    <source>
        <dbReference type="ARBA" id="ARBA00023055"/>
    </source>
</evidence>
<feature type="compositionally biased region" description="Low complexity" evidence="5">
    <location>
        <begin position="1581"/>
        <end position="1603"/>
    </location>
</feature>
<dbReference type="PANTHER" id="PTHR16166:SF93">
    <property type="entry name" value="INTERMEMBRANE LIPID TRANSFER PROTEIN VPS13"/>
    <property type="match status" value="1"/>
</dbReference>
<accession>A0A3N4HY50</accession>
<protein>
    <recommendedName>
        <fullName evidence="4">Vacuolar protein sorting-associated protein</fullName>
    </recommendedName>
</protein>
<reference evidence="10 11" key="1">
    <citation type="journal article" date="2018" name="Nat. Ecol. Evol.">
        <title>Pezizomycetes genomes reveal the molecular basis of ectomycorrhizal truffle lifestyle.</title>
        <authorList>
            <person name="Murat C."/>
            <person name="Payen T."/>
            <person name="Noel B."/>
            <person name="Kuo A."/>
            <person name="Morin E."/>
            <person name="Chen J."/>
            <person name="Kohler A."/>
            <person name="Krizsan K."/>
            <person name="Balestrini R."/>
            <person name="Da Silva C."/>
            <person name="Montanini B."/>
            <person name="Hainaut M."/>
            <person name="Levati E."/>
            <person name="Barry K.W."/>
            <person name="Belfiori B."/>
            <person name="Cichocki N."/>
            <person name="Clum A."/>
            <person name="Dockter R.B."/>
            <person name="Fauchery L."/>
            <person name="Guy J."/>
            <person name="Iotti M."/>
            <person name="Le Tacon F."/>
            <person name="Lindquist E.A."/>
            <person name="Lipzen A."/>
            <person name="Malagnac F."/>
            <person name="Mello A."/>
            <person name="Molinier V."/>
            <person name="Miyauchi S."/>
            <person name="Poulain J."/>
            <person name="Riccioni C."/>
            <person name="Rubini A."/>
            <person name="Sitrit Y."/>
            <person name="Splivallo R."/>
            <person name="Traeger S."/>
            <person name="Wang M."/>
            <person name="Zifcakova L."/>
            <person name="Wipf D."/>
            <person name="Zambonelli A."/>
            <person name="Paolocci F."/>
            <person name="Nowrousian M."/>
            <person name="Ottonello S."/>
            <person name="Baldrian P."/>
            <person name="Spatafora J.W."/>
            <person name="Henrissat B."/>
            <person name="Nagy L.G."/>
            <person name="Aury J.M."/>
            <person name="Wincker P."/>
            <person name="Grigoriev I.V."/>
            <person name="Bonfante P."/>
            <person name="Martin F.M."/>
        </authorList>
    </citation>
    <scope>NUCLEOTIDE SEQUENCE [LARGE SCALE GENOMIC DNA]</scope>
    <source>
        <strain evidence="10 11">RN42</strain>
    </source>
</reference>
<keyword evidence="3 4" id="KW-0445">Lipid transport</keyword>
<dbReference type="Pfam" id="PF12624">
    <property type="entry name" value="VPS13_N"/>
    <property type="match status" value="1"/>
</dbReference>
<evidence type="ECO:0000259" key="7">
    <source>
        <dbReference type="Pfam" id="PF25033"/>
    </source>
</evidence>
<dbReference type="GO" id="GO:0005794">
    <property type="term" value="C:Golgi apparatus"/>
    <property type="evidence" value="ECO:0007669"/>
    <property type="project" value="UniProtKB-UniRule"/>
</dbReference>
<feature type="region of interest" description="Disordered" evidence="5">
    <location>
        <begin position="1724"/>
        <end position="1791"/>
    </location>
</feature>
<proteinExistence type="inferred from homology"/>
<evidence type="ECO:0000256" key="4">
    <source>
        <dbReference type="PIRNR" id="PIRNR037235"/>
    </source>
</evidence>
<dbReference type="PANTHER" id="PTHR16166">
    <property type="entry name" value="VACUOLAR PROTEIN SORTING-ASSOCIATED PROTEIN VPS13"/>
    <property type="match status" value="1"/>
</dbReference>
<feature type="compositionally biased region" description="Low complexity" evidence="5">
    <location>
        <begin position="1059"/>
        <end position="1068"/>
    </location>
</feature>
<feature type="region of interest" description="Disordered" evidence="5">
    <location>
        <begin position="1575"/>
        <end position="1603"/>
    </location>
</feature>
<evidence type="ECO:0000313" key="10">
    <source>
        <dbReference type="EMBL" id="RPA74604.1"/>
    </source>
</evidence>
<gene>
    <name evidence="10" type="ORF">BJ508DRAFT_332892</name>
</gene>
<dbReference type="Pfam" id="PF25037">
    <property type="entry name" value="VPS13_C"/>
    <property type="match status" value="1"/>
</dbReference>
<dbReference type="EMBL" id="ML119785">
    <property type="protein sequence ID" value="RPA74604.1"/>
    <property type="molecule type" value="Genomic_DNA"/>
</dbReference>
<dbReference type="GO" id="GO:0007005">
    <property type="term" value="P:mitochondrion organization"/>
    <property type="evidence" value="ECO:0007669"/>
    <property type="project" value="TreeGrafter"/>
</dbReference>
<dbReference type="InterPro" id="IPR056747">
    <property type="entry name" value="VPS13-like_M"/>
</dbReference>
<organism evidence="10 11">
    <name type="scientific">Ascobolus immersus RN42</name>
    <dbReference type="NCBI Taxonomy" id="1160509"/>
    <lineage>
        <taxon>Eukaryota</taxon>
        <taxon>Fungi</taxon>
        <taxon>Dikarya</taxon>
        <taxon>Ascomycota</taxon>
        <taxon>Pezizomycotina</taxon>
        <taxon>Pezizomycetes</taxon>
        <taxon>Pezizales</taxon>
        <taxon>Ascobolaceae</taxon>
        <taxon>Ascobolus</taxon>
    </lineage>
</organism>
<feature type="domain" description="Intermembrane lipid transfer protein VPS13-like C-terminal" evidence="9">
    <location>
        <begin position="3082"/>
        <end position="3175"/>
    </location>
</feature>
<dbReference type="InterPro" id="IPR017148">
    <property type="entry name" value="VPS13_fungi"/>
</dbReference>
<evidence type="ECO:0000256" key="2">
    <source>
        <dbReference type="ARBA" id="ARBA00022448"/>
    </source>
</evidence>
<comment type="function">
    <text evidence="4">Mediates the transfer of lipids between membranes at organelle contact sites. May play a role in mitochondrial lipid homeostasis.</text>
</comment>
<evidence type="ECO:0000256" key="1">
    <source>
        <dbReference type="ARBA" id="ARBA00006545"/>
    </source>
</evidence>
<evidence type="ECO:0000313" key="11">
    <source>
        <dbReference type="Proteomes" id="UP000275078"/>
    </source>
</evidence>